<name>A0A166IKV6_NODSP</name>
<organism evidence="2 3">
    <name type="scientific">Nodularia spumigena CENA596</name>
    <dbReference type="NCBI Taxonomy" id="1819295"/>
    <lineage>
        <taxon>Bacteria</taxon>
        <taxon>Bacillati</taxon>
        <taxon>Cyanobacteriota</taxon>
        <taxon>Cyanophyceae</taxon>
        <taxon>Nostocales</taxon>
        <taxon>Nodulariaceae</taxon>
        <taxon>Nodularia</taxon>
    </lineage>
</organism>
<sequence>MSSIFDYIQNNPQEAQRLVGLKYEQLQELLDKAIKRHNHKRELLEDRKVRIILGGGGRRPKLSPSEQIILTLTYLRHLTTFQLLGIQFGVSETTANDTFNYWLPLLGELLPPSLVEQVKKTPVTMKLLKKF</sequence>
<dbReference type="EMBL" id="LWAJ01000238">
    <property type="protein sequence ID" value="KZL48532.1"/>
    <property type="molecule type" value="Genomic_DNA"/>
</dbReference>
<dbReference type="AlphaFoldDB" id="A0A166IKV6"/>
<proteinExistence type="predicted"/>
<evidence type="ECO:0000313" key="2">
    <source>
        <dbReference type="EMBL" id="KZL48532.1"/>
    </source>
</evidence>
<evidence type="ECO:0000259" key="1">
    <source>
        <dbReference type="Pfam" id="PF13613"/>
    </source>
</evidence>
<reference evidence="2 3" key="1">
    <citation type="submission" date="2016-04" db="EMBL/GenBank/DDBJ databases">
        <title>Draft Genome Assembly of the Bloom-forming Cyanobacterium Nodularia spumigena Strain CENA596 in Shrimp Production Ponds.</title>
        <authorList>
            <person name="Popin R.V."/>
            <person name="Rigonato J."/>
            <person name="Abreu V.A."/>
            <person name="Andreote A.P."/>
            <person name="Silveira S.B."/>
            <person name="Odebrecht C."/>
            <person name="Fiore M.F."/>
        </authorList>
    </citation>
    <scope>NUCLEOTIDE SEQUENCE [LARGE SCALE GENOMIC DNA]</scope>
    <source>
        <strain evidence="2 3">CENA596</strain>
    </source>
</reference>
<evidence type="ECO:0000313" key="3">
    <source>
        <dbReference type="Proteomes" id="UP000076555"/>
    </source>
</evidence>
<accession>A0A166IKV6</accession>
<protein>
    <submittedName>
        <fullName evidence="2">Transposase</fullName>
    </submittedName>
</protein>
<dbReference type="RefSeq" id="WP_006194894.1">
    <property type="nucleotide sequence ID" value="NZ_CAWMRI010000238.1"/>
</dbReference>
<dbReference type="Pfam" id="PF13613">
    <property type="entry name" value="HTH_Tnp_4"/>
    <property type="match status" value="1"/>
</dbReference>
<gene>
    <name evidence="2" type="ORF">A2T98_17500</name>
</gene>
<dbReference type="InterPro" id="IPR027805">
    <property type="entry name" value="Transposase_HTH_dom"/>
</dbReference>
<dbReference type="Proteomes" id="UP000076555">
    <property type="component" value="Unassembled WGS sequence"/>
</dbReference>
<comment type="caution">
    <text evidence="2">The sequence shown here is derived from an EMBL/GenBank/DDBJ whole genome shotgun (WGS) entry which is preliminary data.</text>
</comment>
<feature type="domain" description="Transposase Helix-turn-helix" evidence="1">
    <location>
        <begin position="61"/>
        <end position="112"/>
    </location>
</feature>